<evidence type="ECO:0000313" key="2">
    <source>
        <dbReference type="Proteomes" id="UP000283387"/>
    </source>
</evidence>
<keyword evidence="2" id="KW-1185">Reference proteome</keyword>
<organism evidence="1 2">
    <name type="scientific">Mangrovibacterium diazotrophicum</name>
    <dbReference type="NCBI Taxonomy" id="1261403"/>
    <lineage>
        <taxon>Bacteria</taxon>
        <taxon>Pseudomonadati</taxon>
        <taxon>Bacteroidota</taxon>
        <taxon>Bacteroidia</taxon>
        <taxon>Marinilabiliales</taxon>
        <taxon>Prolixibacteraceae</taxon>
        <taxon>Mangrovibacterium</taxon>
    </lineage>
</organism>
<evidence type="ECO:0000313" key="1">
    <source>
        <dbReference type="EMBL" id="RKD90840.1"/>
    </source>
</evidence>
<sequence>MLRLDSFNSYIFVLPRQGLILRLEYFGPFKCWDVYSLRHRQILYTKKIKSPE</sequence>
<dbReference type="EMBL" id="RAPN01000001">
    <property type="protein sequence ID" value="RKD90840.1"/>
    <property type="molecule type" value="Genomic_DNA"/>
</dbReference>
<dbReference type="Proteomes" id="UP000283387">
    <property type="component" value="Unassembled WGS sequence"/>
</dbReference>
<proteinExistence type="predicted"/>
<name>A0A419W5Z6_9BACT</name>
<accession>A0A419W5Z6</accession>
<reference evidence="1 2" key="1">
    <citation type="submission" date="2018-09" db="EMBL/GenBank/DDBJ databases">
        <title>Genomic Encyclopedia of Archaeal and Bacterial Type Strains, Phase II (KMG-II): from individual species to whole genera.</title>
        <authorList>
            <person name="Goeker M."/>
        </authorList>
    </citation>
    <scope>NUCLEOTIDE SEQUENCE [LARGE SCALE GENOMIC DNA]</scope>
    <source>
        <strain evidence="1 2">DSM 27148</strain>
    </source>
</reference>
<comment type="caution">
    <text evidence="1">The sequence shown here is derived from an EMBL/GenBank/DDBJ whole genome shotgun (WGS) entry which is preliminary data.</text>
</comment>
<gene>
    <name evidence="1" type="ORF">BC643_1184</name>
</gene>
<dbReference type="AlphaFoldDB" id="A0A419W5Z6"/>
<protein>
    <submittedName>
        <fullName evidence="1">Uncharacterized protein</fullName>
    </submittedName>
</protein>